<gene>
    <name evidence="13" type="ORF">KHLLAP_LOCUS3875</name>
</gene>
<evidence type="ECO:0000256" key="4">
    <source>
        <dbReference type="ARBA" id="ARBA00023008"/>
    </source>
</evidence>
<reference evidence="13" key="1">
    <citation type="submission" date="2023-10" db="EMBL/GenBank/DDBJ databases">
        <authorList>
            <person name="Hackl T."/>
        </authorList>
    </citation>
    <scope>NUCLEOTIDE SEQUENCE</scope>
</reference>
<evidence type="ECO:0000256" key="6">
    <source>
        <dbReference type="ARBA" id="ARBA00023180"/>
    </source>
</evidence>
<dbReference type="Pfam" id="PF00686">
    <property type="entry name" value="CBM_20"/>
    <property type="match status" value="1"/>
</dbReference>
<dbReference type="PANTHER" id="PTHR36575:SF2">
    <property type="entry name" value="CHITIN-BINDING TYPE-4 DOMAIN-CONTAINING PROTEIN-RELATED"/>
    <property type="match status" value="1"/>
</dbReference>
<feature type="domain" description="CBM20" evidence="12">
    <location>
        <begin position="292"/>
        <end position="401"/>
    </location>
</feature>
<dbReference type="InterPro" id="IPR052282">
    <property type="entry name" value="Starch-active_LPMO"/>
</dbReference>
<keyword evidence="7" id="KW-0119">Carbohydrate metabolism</keyword>
<dbReference type="InterPro" id="IPR013783">
    <property type="entry name" value="Ig-like_fold"/>
</dbReference>
<evidence type="ECO:0000256" key="3">
    <source>
        <dbReference type="ARBA" id="ARBA00022729"/>
    </source>
</evidence>
<evidence type="ECO:0000256" key="5">
    <source>
        <dbReference type="ARBA" id="ARBA00023157"/>
    </source>
</evidence>
<dbReference type="CDD" id="cd05811">
    <property type="entry name" value="CBM20_glucoamylase"/>
    <property type="match status" value="1"/>
</dbReference>
<keyword evidence="2" id="KW-0479">Metal-binding</keyword>
<dbReference type="InterPro" id="IPR004302">
    <property type="entry name" value="Cellulose/chitin-bd_N"/>
</dbReference>
<dbReference type="SMART" id="SM01065">
    <property type="entry name" value="CBM_2"/>
    <property type="match status" value="1"/>
</dbReference>
<proteinExistence type="inferred from homology"/>
<evidence type="ECO:0000256" key="8">
    <source>
        <dbReference type="ARBA" id="ARBA00023326"/>
    </source>
</evidence>
<sequence length="401" mass="42217">MKSMSGTIALLVAGVVPLVAGHGYLTIPSSRTRLGYEAGVDTCPECTILEPVASWPDLDSAAVSRSGICGYNARVSVDYNQPSSTYGWGEDTVASYNAGDTIDVQWCVDHNGDHGGMFTYRLCSNQTLVDLFLDPTYLPSDDEKQAAEDCFEAGVLACTDVDGNECDYSADCTEDEPCWRNDWFTCNGFEAATNPKCQGVDNAALGSCLTTIAGGYTVSKQVKIPADFASSGHTLLSWKWNSFQTGQIYLSCADIAIVGGGDGGGSTSTSTSTAVPTTTSTAVPTTTSTTTPCSLSSVAVTFTEQVTTTYGQTIKLVGSISELGNWDVDSAPALSAAQYTTANPVWTYTVNLAPGTTFEYKFINVASSGTASWESDPNRSYTVAGTDSSCESAVIVGSTWR</sequence>
<dbReference type="PANTHER" id="PTHR36575">
    <property type="entry name" value="BINDING PROTEIN, PUTATIVE (AFU_ORTHOLOGUE AFUA_1G14430)-RELATED"/>
    <property type="match status" value="1"/>
</dbReference>
<dbReference type="EMBL" id="CAUWAG010000006">
    <property type="protein sequence ID" value="CAJ2503407.1"/>
    <property type="molecule type" value="Genomic_DNA"/>
</dbReference>
<dbReference type="AlphaFoldDB" id="A0AAI8VEE1"/>
<evidence type="ECO:0000259" key="12">
    <source>
        <dbReference type="PROSITE" id="PS51166"/>
    </source>
</evidence>
<evidence type="ECO:0000256" key="9">
    <source>
        <dbReference type="ARBA" id="ARBA00034311"/>
    </source>
</evidence>
<evidence type="ECO:0000313" key="13">
    <source>
        <dbReference type="EMBL" id="CAJ2503407.1"/>
    </source>
</evidence>
<dbReference type="SUPFAM" id="SSF49452">
    <property type="entry name" value="Starch-binding domain-like"/>
    <property type="match status" value="1"/>
</dbReference>
<dbReference type="Proteomes" id="UP001295740">
    <property type="component" value="Unassembled WGS sequence"/>
</dbReference>
<keyword evidence="5" id="KW-1015">Disulfide bond</keyword>
<dbReference type="GO" id="GO:0046872">
    <property type="term" value="F:metal ion binding"/>
    <property type="evidence" value="ECO:0007669"/>
    <property type="project" value="UniProtKB-KW"/>
</dbReference>
<evidence type="ECO:0000256" key="1">
    <source>
        <dbReference type="ARBA" id="ARBA00001973"/>
    </source>
</evidence>
<feature type="signal peptide" evidence="11">
    <location>
        <begin position="1"/>
        <end position="21"/>
    </location>
</feature>
<evidence type="ECO:0000256" key="2">
    <source>
        <dbReference type="ARBA" id="ARBA00022723"/>
    </source>
</evidence>
<comment type="similarity">
    <text evidence="9">Belongs to the polysaccharide monooxygenase AA13 family.</text>
</comment>
<keyword evidence="6" id="KW-0325">Glycoprotein</keyword>
<dbReference type="PROSITE" id="PS51166">
    <property type="entry name" value="CBM20"/>
    <property type="match status" value="1"/>
</dbReference>
<accession>A0AAI8VEE1</accession>
<keyword evidence="3 11" id="KW-0732">Signal</keyword>
<dbReference type="InterPro" id="IPR013784">
    <property type="entry name" value="Carb-bd-like_fold"/>
</dbReference>
<organism evidence="13 14">
    <name type="scientific">Anthostomella pinea</name>
    <dbReference type="NCBI Taxonomy" id="933095"/>
    <lineage>
        <taxon>Eukaryota</taxon>
        <taxon>Fungi</taxon>
        <taxon>Dikarya</taxon>
        <taxon>Ascomycota</taxon>
        <taxon>Pezizomycotina</taxon>
        <taxon>Sordariomycetes</taxon>
        <taxon>Xylariomycetidae</taxon>
        <taxon>Xylariales</taxon>
        <taxon>Xylariaceae</taxon>
        <taxon>Anthostomella</taxon>
    </lineage>
</organism>
<comment type="cofactor">
    <cofactor evidence="1">
        <name>Cu(2+)</name>
        <dbReference type="ChEBI" id="CHEBI:29036"/>
    </cofactor>
</comment>
<feature type="region of interest" description="Disordered" evidence="10">
    <location>
        <begin position="266"/>
        <end position="286"/>
    </location>
</feature>
<dbReference type="Gene3D" id="2.60.40.10">
    <property type="entry name" value="Immunoglobulins"/>
    <property type="match status" value="1"/>
</dbReference>
<dbReference type="InterPro" id="IPR002044">
    <property type="entry name" value="CBM20"/>
</dbReference>
<evidence type="ECO:0000256" key="11">
    <source>
        <dbReference type="SAM" id="SignalP"/>
    </source>
</evidence>
<evidence type="ECO:0000313" key="14">
    <source>
        <dbReference type="Proteomes" id="UP001295740"/>
    </source>
</evidence>
<dbReference type="GO" id="GO:0000272">
    <property type="term" value="P:polysaccharide catabolic process"/>
    <property type="evidence" value="ECO:0007669"/>
    <property type="project" value="UniProtKB-KW"/>
</dbReference>
<dbReference type="GO" id="GO:2001070">
    <property type="term" value="F:starch binding"/>
    <property type="evidence" value="ECO:0007669"/>
    <property type="project" value="InterPro"/>
</dbReference>
<comment type="caution">
    <text evidence="13">The sequence shown here is derived from an EMBL/GenBank/DDBJ whole genome shotgun (WGS) entry which is preliminary data.</text>
</comment>
<keyword evidence="8" id="KW-0624">Polysaccharide degradation</keyword>
<feature type="compositionally biased region" description="Low complexity" evidence="10">
    <location>
        <begin position="267"/>
        <end position="286"/>
    </location>
</feature>
<keyword evidence="14" id="KW-1185">Reference proteome</keyword>
<evidence type="ECO:0000256" key="7">
    <source>
        <dbReference type="ARBA" id="ARBA00023277"/>
    </source>
</evidence>
<protein>
    <submittedName>
        <fullName evidence="13">Uu.00g108010.m01.CDS01</fullName>
    </submittedName>
</protein>
<name>A0AAI8VEE1_9PEZI</name>
<dbReference type="Pfam" id="PF03067">
    <property type="entry name" value="LPMO_10"/>
    <property type="match status" value="1"/>
</dbReference>
<dbReference type="FunFam" id="2.60.40.10:FF:000552">
    <property type="entry name" value="Related to glucoamylase"/>
    <property type="match status" value="1"/>
</dbReference>
<keyword evidence="4" id="KW-0186">Copper</keyword>
<evidence type="ECO:0000256" key="10">
    <source>
        <dbReference type="SAM" id="MobiDB-lite"/>
    </source>
</evidence>
<feature type="chain" id="PRO_5042606256" evidence="11">
    <location>
        <begin position="22"/>
        <end position="401"/>
    </location>
</feature>
<dbReference type="InterPro" id="IPR034836">
    <property type="entry name" value="CBM20_glucoamylase"/>
</dbReference>